<dbReference type="CDD" id="cd00306">
    <property type="entry name" value="Peptidases_S8_S53"/>
    <property type="match status" value="1"/>
</dbReference>
<keyword evidence="7" id="KW-1185">Reference proteome</keyword>
<protein>
    <submittedName>
        <fullName evidence="6">Peptidase S8 and S53, subtilisin, kexin, sedolisin</fullName>
    </submittedName>
</protein>
<dbReference type="InterPro" id="IPR015500">
    <property type="entry name" value="Peptidase_S8_subtilisin-rel"/>
</dbReference>
<evidence type="ECO:0000256" key="2">
    <source>
        <dbReference type="ARBA" id="ARBA00022670"/>
    </source>
</evidence>
<dbReference type="AlphaFoldDB" id="A0A0A1DEY1"/>
<dbReference type="KEGG" id="psim:KR76_01345"/>
<keyword evidence="3 5" id="KW-0378">Hydrolase</keyword>
<proteinExistence type="inferred from homology"/>
<dbReference type="OrthoDB" id="5177045at2"/>
<dbReference type="PROSITE" id="PS00138">
    <property type="entry name" value="SUBTILASE_SER"/>
    <property type="match status" value="1"/>
</dbReference>
<dbReference type="EMBL" id="CP009896">
    <property type="protein sequence ID" value="AIY15749.1"/>
    <property type="molecule type" value="Genomic_DNA"/>
</dbReference>
<dbReference type="STRING" id="2045.KR76_01345"/>
<gene>
    <name evidence="6" type="ORF">KR76_01345</name>
</gene>
<keyword evidence="4 5" id="KW-0720">Serine protease</keyword>
<dbReference type="SUPFAM" id="SSF52743">
    <property type="entry name" value="Subtilisin-like"/>
    <property type="match status" value="1"/>
</dbReference>
<dbReference type="GO" id="GO:0006508">
    <property type="term" value="P:proteolysis"/>
    <property type="evidence" value="ECO:0007669"/>
    <property type="project" value="UniProtKB-KW"/>
</dbReference>
<dbReference type="eggNOG" id="COG1404">
    <property type="taxonomic scope" value="Bacteria"/>
</dbReference>
<dbReference type="GeneID" id="96607639"/>
<feature type="active site" description="Charge relay system" evidence="5">
    <location>
        <position position="382"/>
    </location>
</feature>
<dbReference type="Proteomes" id="UP000030300">
    <property type="component" value="Chromosome"/>
</dbReference>
<dbReference type="InterPro" id="IPR023828">
    <property type="entry name" value="Peptidase_S8_Ser-AS"/>
</dbReference>
<comment type="similarity">
    <text evidence="1 5">Belongs to the peptidase S8 family.</text>
</comment>
<dbReference type="RefSeq" id="WP_038676078.1">
    <property type="nucleotide sequence ID" value="NZ_BJMC01000025.1"/>
</dbReference>
<dbReference type="PROSITE" id="PS51892">
    <property type="entry name" value="SUBTILASE"/>
    <property type="match status" value="1"/>
</dbReference>
<keyword evidence="2 5" id="KW-0645">Protease</keyword>
<feature type="active site" description="Charge relay system" evidence="5">
    <location>
        <position position="171"/>
    </location>
</feature>
<evidence type="ECO:0000256" key="5">
    <source>
        <dbReference type="PROSITE-ProRule" id="PRU01240"/>
    </source>
</evidence>
<evidence type="ECO:0000256" key="3">
    <source>
        <dbReference type="ARBA" id="ARBA00022801"/>
    </source>
</evidence>
<evidence type="ECO:0000256" key="4">
    <source>
        <dbReference type="ARBA" id="ARBA00022825"/>
    </source>
</evidence>
<dbReference type="InterPro" id="IPR000209">
    <property type="entry name" value="Peptidase_S8/S53_dom"/>
</dbReference>
<feature type="active site" description="Charge relay system" evidence="5">
    <location>
        <position position="211"/>
    </location>
</feature>
<dbReference type="Pfam" id="PF00082">
    <property type="entry name" value="Peptidase_S8"/>
    <property type="match status" value="1"/>
</dbReference>
<dbReference type="Gene3D" id="3.40.50.200">
    <property type="entry name" value="Peptidase S8/S53 domain"/>
    <property type="match status" value="1"/>
</dbReference>
<dbReference type="PRINTS" id="PR00723">
    <property type="entry name" value="SUBTILISIN"/>
</dbReference>
<dbReference type="PANTHER" id="PTHR43806">
    <property type="entry name" value="PEPTIDASE S8"/>
    <property type="match status" value="1"/>
</dbReference>
<dbReference type="HOGENOM" id="CLU_044990_0_0_11"/>
<sequence length="432" mass="46076">MSDFVRPRHDAERLRIQVGVIRKAMRHRIGAGPAKGSVPPRDDGEVHYLFRAGHALVHEKDTPRLERFFAARGREFRGGLLRKETRLPGLALVELPRRLDGKDDVLATLDELDRELGPGRVTPDHVVYVTPTGTMCPATEPVAGKDLPDAVFPKPEGDPSVGKGVRVGVVDTGLWVPAVTSPVTPWLDGVVADPADQEVVDPAHIHPYAGHGTFVAGVIRCLAPGTRIEVEGVLTHGGAVFESEIVAQLDEALRDDDHPQLISISAGTHTRRDFALLAFEILAAAHGLDDGEETLVVAAAGNDASSDRFWPAAFPWVVAVGSVDPDGAVSDYSNVGPSWVDVYARGRDLVNAFPQGSYTCYEPPHLGEVRHFDGLARWSGTSFSTPVVTGLVAARMSATGESARTAWAAVRAAGTSSVDPRGGHITTVGPLT</sequence>
<accession>A0A0A1DEY1</accession>
<dbReference type="InterPro" id="IPR036852">
    <property type="entry name" value="Peptidase_S8/S53_dom_sf"/>
</dbReference>
<organism evidence="6 7">
    <name type="scientific">Nocardioides simplex</name>
    <name type="common">Arthrobacter simplex</name>
    <dbReference type="NCBI Taxonomy" id="2045"/>
    <lineage>
        <taxon>Bacteria</taxon>
        <taxon>Bacillati</taxon>
        <taxon>Actinomycetota</taxon>
        <taxon>Actinomycetes</taxon>
        <taxon>Propionibacteriales</taxon>
        <taxon>Nocardioidaceae</taxon>
        <taxon>Pimelobacter</taxon>
    </lineage>
</organism>
<dbReference type="GO" id="GO:0004252">
    <property type="term" value="F:serine-type endopeptidase activity"/>
    <property type="evidence" value="ECO:0007669"/>
    <property type="project" value="UniProtKB-UniRule"/>
</dbReference>
<reference evidence="6 7" key="1">
    <citation type="journal article" date="2015" name="Genome Announc.">
        <title>Complete Genome Sequence of Steroid-Transforming Nocardioides simplex VKM Ac-2033D.</title>
        <authorList>
            <person name="Shtratnikova V.Y."/>
            <person name="Schelkunov M.I."/>
            <person name="Pekov Y.A."/>
            <person name="Fokina V.V."/>
            <person name="Logacheva M.D."/>
            <person name="Sokolov S.L."/>
            <person name="Bragin E.Y."/>
            <person name="Ashapkin V.V."/>
            <person name="Donova M.V."/>
        </authorList>
    </citation>
    <scope>NUCLEOTIDE SEQUENCE [LARGE SCALE GENOMIC DNA]</scope>
    <source>
        <strain evidence="6 7">VKM Ac-2033D</strain>
    </source>
</reference>
<name>A0A0A1DEY1_NOCSI</name>
<evidence type="ECO:0000256" key="1">
    <source>
        <dbReference type="ARBA" id="ARBA00011073"/>
    </source>
</evidence>
<dbReference type="GO" id="GO:0005615">
    <property type="term" value="C:extracellular space"/>
    <property type="evidence" value="ECO:0007669"/>
    <property type="project" value="TreeGrafter"/>
</dbReference>
<dbReference type="PANTHER" id="PTHR43806:SF11">
    <property type="entry name" value="CEREVISIN-RELATED"/>
    <property type="match status" value="1"/>
</dbReference>
<evidence type="ECO:0000313" key="6">
    <source>
        <dbReference type="EMBL" id="AIY15749.1"/>
    </source>
</evidence>
<dbReference type="InterPro" id="IPR050131">
    <property type="entry name" value="Peptidase_S8_subtilisin-like"/>
</dbReference>
<evidence type="ECO:0000313" key="7">
    <source>
        <dbReference type="Proteomes" id="UP000030300"/>
    </source>
</evidence>